<feature type="compositionally biased region" description="Basic and acidic residues" evidence="1">
    <location>
        <begin position="45"/>
        <end position="62"/>
    </location>
</feature>
<reference evidence="3 4" key="1">
    <citation type="submission" date="2019-01" db="EMBL/GenBank/DDBJ databases">
        <title>Sequencing of cultivated peanut Arachis hypogaea provides insights into genome evolution and oil improvement.</title>
        <authorList>
            <person name="Chen X."/>
        </authorList>
    </citation>
    <scope>NUCLEOTIDE SEQUENCE [LARGE SCALE GENOMIC DNA]</scope>
    <source>
        <strain evidence="4">cv. Fuhuasheng</strain>
        <tissue evidence="3">Leaves</tissue>
    </source>
</reference>
<dbReference type="PANTHER" id="PTHR31973:SF187">
    <property type="entry name" value="MUTATOR TRANSPOSASE MUDRA PROTEIN"/>
    <property type="match status" value="1"/>
</dbReference>
<feature type="compositionally biased region" description="Acidic residues" evidence="1">
    <location>
        <begin position="112"/>
        <end position="134"/>
    </location>
</feature>
<dbReference type="EMBL" id="SDMP01000002">
    <property type="protein sequence ID" value="RYR73802.1"/>
    <property type="molecule type" value="Genomic_DNA"/>
</dbReference>
<feature type="compositionally biased region" description="Low complexity" evidence="1">
    <location>
        <begin position="78"/>
        <end position="93"/>
    </location>
</feature>
<dbReference type="Pfam" id="PF03108">
    <property type="entry name" value="DBD_Tnp_Mut"/>
    <property type="match status" value="1"/>
</dbReference>
<evidence type="ECO:0000313" key="4">
    <source>
        <dbReference type="Proteomes" id="UP000289738"/>
    </source>
</evidence>
<evidence type="ECO:0000313" key="3">
    <source>
        <dbReference type="EMBL" id="RYR73802.1"/>
    </source>
</evidence>
<dbReference type="Proteomes" id="UP000289738">
    <property type="component" value="Chromosome A02"/>
</dbReference>
<feature type="region of interest" description="Disordered" evidence="1">
    <location>
        <begin position="1"/>
        <end position="23"/>
    </location>
</feature>
<comment type="caution">
    <text evidence="3">The sequence shown here is derived from an EMBL/GenBank/DDBJ whole genome shotgun (WGS) entry which is preliminary data.</text>
</comment>
<dbReference type="InterPro" id="IPR004332">
    <property type="entry name" value="Transposase_MuDR"/>
</dbReference>
<proteinExistence type="predicted"/>
<feature type="domain" description="Transposase MuDR plant" evidence="2">
    <location>
        <begin position="173"/>
        <end position="231"/>
    </location>
</feature>
<gene>
    <name evidence="3" type="ORF">Ahy_A02g008306</name>
</gene>
<evidence type="ECO:0000256" key="1">
    <source>
        <dbReference type="SAM" id="MobiDB-lite"/>
    </source>
</evidence>
<evidence type="ECO:0000259" key="2">
    <source>
        <dbReference type="Pfam" id="PF03108"/>
    </source>
</evidence>
<keyword evidence="4" id="KW-1185">Reference proteome</keyword>
<name>A0A445EE44_ARAHY</name>
<dbReference type="AlphaFoldDB" id="A0A445EE44"/>
<protein>
    <recommendedName>
        <fullName evidence="2">Transposase MuDR plant domain-containing protein</fullName>
    </recommendedName>
</protein>
<accession>A0A445EE44</accession>
<dbReference type="PANTHER" id="PTHR31973">
    <property type="entry name" value="POLYPROTEIN, PUTATIVE-RELATED"/>
    <property type="match status" value="1"/>
</dbReference>
<organism evidence="3 4">
    <name type="scientific">Arachis hypogaea</name>
    <name type="common">Peanut</name>
    <dbReference type="NCBI Taxonomy" id="3818"/>
    <lineage>
        <taxon>Eukaryota</taxon>
        <taxon>Viridiplantae</taxon>
        <taxon>Streptophyta</taxon>
        <taxon>Embryophyta</taxon>
        <taxon>Tracheophyta</taxon>
        <taxon>Spermatophyta</taxon>
        <taxon>Magnoliopsida</taxon>
        <taxon>eudicotyledons</taxon>
        <taxon>Gunneridae</taxon>
        <taxon>Pentapetalae</taxon>
        <taxon>rosids</taxon>
        <taxon>fabids</taxon>
        <taxon>Fabales</taxon>
        <taxon>Fabaceae</taxon>
        <taxon>Papilionoideae</taxon>
        <taxon>50 kb inversion clade</taxon>
        <taxon>dalbergioids sensu lato</taxon>
        <taxon>Dalbergieae</taxon>
        <taxon>Pterocarpus clade</taxon>
        <taxon>Arachis</taxon>
    </lineage>
</organism>
<sequence length="409" mass="45973">MKTTSQPMKPNSKAKKTTYDANINSQWNKNKKCSNGCRLIRSGRQVKEAPIQKDDSDSHDSYESAEDELYRPPKVVGDNLYSSDSDSDNLYSKSDVREKHKLPKARLGNNEIDTDDSSYEGSEDEQSSNSDLDDSNGASDADSWHSEDSDKESLAVYPKFNEKTKFGLLKFEVSMIFKSKSELMQAIRDYTIQWGRNILFSKNDKVKIKVVCKTEDCPWVVYCACNKQDGSWQIKTLVDTHTCPRRRKNRAATQTWILSKLVPKLRKHPTMKHRECNVYLNSTCVTRALKAARKVVEGDKIAQYGLVWDYANELLNNDPGSTIQLQLAVVAPGANGVEPEVNSVTNEHDPSPGEIAPFLALPSPFLALFMSNAFKSVIPKVAKFLAEEFADVRLVIGYGVMKLFMELGS</sequence>
<feature type="region of interest" description="Disordered" evidence="1">
    <location>
        <begin position="41"/>
        <end position="148"/>
    </location>
</feature>